<keyword evidence="5 6" id="KW-0949">S-adenosyl-L-methionine</keyword>
<dbReference type="GO" id="GO:0032259">
    <property type="term" value="P:methylation"/>
    <property type="evidence" value="ECO:0007669"/>
    <property type="project" value="UniProtKB-KW"/>
</dbReference>
<evidence type="ECO:0000256" key="6">
    <source>
        <dbReference type="RuleBase" id="RU362030"/>
    </source>
</evidence>
<dbReference type="PANTHER" id="PTHR43619:SF2">
    <property type="entry name" value="S-ADENOSYL-L-METHIONINE-DEPENDENT METHYLTRANSFERASES SUPERFAMILY PROTEIN"/>
    <property type="match status" value="1"/>
</dbReference>
<dbReference type="InterPro" id="IPR011610">
    <property type="entry name" value="SAM_mthyl_Trfase_ML2640-like"/>
</dbReference>
<evidence type="ECO:0000256" key="5">
    <source>
        <dbReference type="ARBA" id="ARBA00022691"/>
    </source>
</evidence>
<name>A0ABX6WJS3_STRMQ</name>
<dbReference type="Proteomes" id="UP000663421">
    <property type="component" value="Chromosome"/>
</dbReference>
<dbReference type="Gene3D" id="3.40.50.150">
    <property type="entry name" value="Vaccinia Virus protein VP39"/>
    <property type="match status" value="1"/>
</dbReference>
<dbReference type="PANTHER" id="PTHR43619">
    <property type="entry name" value="S-ADENOSYL-L-METHIONINE-DEPENDENT METHYLTRANSFERASE YKTD-RELATED"/>
    <property type="match status" value="1"/>
</dbReference>
<comment type="similarity">
    <text evidence="2 6">Belongs to the UPF0677 family.</text>
</comment>
<sequence length="287" mass="31731">MTDGHERLAGVSSTALFVGITRAAESRRQDRLFEDPLATRFVDAAGAEQQAAWTQGEGRLFTDAMGDYFALRTRYFDDYFMQACAAGCRQAVLLAAGLDTRAFRLHWPAGTRLFELDQPDVLDFKEHVLQGEVPRCEREVIAADLREDWPALLMKHGFRADEPTAWLVEGILVYLTARDADHLLDRIGALSAPGSHLAVEHVTRSMVNTDQAQEAAAASPGGIMNMLSGLWKNEMAQPPAEWLADHGWSAEEELLTDLAKRHERPVPPAFDPALPGTGRVRLLAADR</sequence>
<reference evidence="7 8" key="1">
    <citation type="submission" date="2020-11" db="EMBL/GenBank/DDBJ databases">
        <title>Complete genome sequence unveiled secondary metabolic potentials in Streptomyces solisilvae HNM0141.</title>
        <authorList>
            <person name="Huang X."/>
        </authorList>
    </citation>
    <scope>NUCLEOTIDE SEQUENCE [LARGE SCALE GENOMIC DNA]</scope>
    <source>
        <strain evidence="7 8">HNM0141</strain>
    </source>
</reference>
<keyword evidence="8" id="KW-1185">Reference proteome</keyword>
<accession>A0ABX6WJS3</accession>
<proteinExistence type="inferred from homology"/>
<evidence type="ECO:0000256" key="4">
    <source>
        <dbReference type="ARBA" id="ARBA00022679"/>
    </source>
</evidence>
<dbReference type="EMBL" id="CP065050">
    <property type="protein sequence ID" value="QPI60606.1"/>
    <property type="molecule type" value="Genomic_DNA"/>
</dbReference>
<keyword evidence="4 7" id="KW-0808">Transferase</keyword>
<dbReference type="EC" id="2.1.1.-" evidence="6"/>
<keyword evidence="3 6" id="KW-0489">Methyltransferase</keyword>
<evidence type="ECO:0000256" key="2">
    <source>
        <dbReference type="ARBA" id="ARBA00008138"/>
    </source>
</evidence>
<dbReference type="InterPro" id="IPR007213">
    <property type="entry name" value="Ppm1/Ppm2/Tcmp"/>
</dbReference>
<dbReference type="InterPro" id="IPR029063">
    <property type="entry name" value="SAM-dependent_MTases_sf"/>
</dbReference>
<dbReference type="NCBIfam" id="TIGR00027">
    <property type="entry name" value="mthyl_TIGR00027"/>
    <property type="match status" value="1"/>
</dbReference>
<evidence type="ECO:0000313" key="7">
    <source>
        <dbReference type="EMBL" id="QPI60606.1"/>
    </source>
</evidence>
<dbReference type="Pfam" id="PF04072">
    <property type="entry name" value="LCM"/>
    <property type="match status" value="1"/>
</dbReference>
<evidence type="ECO:0000256" key="1">
    <source>
        <dbReference type="ARBA" id="ARBA00003907"/>
    </source>
</evidence>
<gene>
    <name evidence="7" type="ORF">I1A49_41885</name>
</gene>
<dbReference type="SUPFAM" id="SSF53335">
    <property type="entry name" value="S-adenosyl-L-methionine-dependent methyltransferases"/>
    <property type="match status" value="1"/>
</dbReference>
<dbReference type="GO" id="GO:0008168">
    <property type="term" value="F:methyltransferase activity"/>
    <property type="evidence" value="ECO:0007669"/>
    <property type="project" value="UniProtKB-KW"/>
</dbReference>
<comment type="function">
    <text evidence="1 6">Exhibits S-adenosyl-L-methionine-dependent methyltransferase activity.</text>
</comment>
<evidence type="ECO:0000313" key="8">
    <source>
        <dbReference type="Proteomes" id="UP000663421"/>
    </source>
</evidence>
<evidence type="ECO:0000256" key="3">
    <source>
        <dbReference type="ARBA" id="ARBA00022603"/>
    </source>
</evidence>
<organism evidence="7 8">
    <name type="scientific">Streptomyces malaysiensis</name>
    <dbReference type="NCBI Taxonomy" id="92644"/>
    <lineage>
        <taxon>Bacteria</taxon>
        <taxon>Bacillati</taxon>
        <taxon>Actinomycetota</taxon>
        <taxon>Actinomycetes</taxon>
        <taxon>Kitasatosporales</taxon>
        <taxon>Streptomycetaceae</taxon>
        <taxon>Streptomyces</taxon>
        <taxon>Streptomyces violaceusniger group</taxon>
    </lineage>
</organism>
<protein>
    <recommendedName>
        <fullName evidence="6">S-adenosyl-L-methionine-dependent methyltransferase</fullName>
        <ecNumber evidence="6">2.1.1.-</ecNumber>
    </recommendedName>
</protein>